<feature type="chain" id="PRO_5010141416" description="Secreted protein" evidence="1">
    <location>
        <begin position="23"/>
        <end position="81"/>
    </location>
</feature>
<dbReference type="EMBL" id="AP007227">
    <property type="protein sequence ID" value="BAD36728.1"/>
    <property type="molecule type" value="Genomic_DNA"/>
</dbReference>
<protein>
    <recommendedName>
        <fullName evidence="7">Secreted protein</fullName>
    </recommendedName>
</protein>
<dbReference type="EMBL" id="AP007227">
    <property type="protein sequence ID" value="BAD36722.1"/>
    <property type="molecule type" value="Genomic_DNA"/>
</dbReference>
<dbReference type="Proteomes" id="UP000000763">
    <property type="component" value="Chromosome 2"/>
</dbReference>
<name>Q69IK2_ORYSJ</name>
<keyword evidence="1" id="KW-0732">Signal</keyword>
<feature type="signal peptide" evidence="1">
    <location>
        <begin position="1"/>
        <end position="22"/>
    </location>
</feature>
<gene>
    <name evidence="2" type="primary">P0689B12.1-1</name>
    <name evidence="3" type="ORF">OSJNBa0032L17.12-1</name>
    <name evidence="4" type="ORF">OSJNBa0032L17.17-1</name>
    <name evidence="5" type="ORF">OSJNBa0032L17.24-1</name>
</gene>
<organism evidence="3 6">
    <name type="scientific">Oryza sativa subsp. japonica</name>
    <name type="common">Rice</name>
    <dbReference type="NCBI Taxonomy" id="39947"/>
    <lineage>
        <taxon>Eukaryota</taxon>
        <taxon>Viridiplantae</taxon>
        <taxon>Streptophyta</taxon>
        <taxon>Embryophyta</taxon>
        <taxon>Tracheophyta</taxon>
        <taxon>Spermatophyta</taxon>
        <taxon>Magnoliopsida</taxon>
        <taxon>Liliopsida</taxon>
        <taxon>Poales</taxon>
        <taxon>Poaceae</taxon>
        <taxon>BOP clade</taxon>
        <taxon>Oryzoideae</taxon>
        <taxon>Oryzeae</taxon>
        <taxon>Oryzinae</taxon>
        <taxon>Oryza</taxon>
        <taxon>Oryza sativa</taxon>
    </lineage>
</organism>
<evidence type="ECO:0000313" key="3">
    <source>
        <dbReference type="EMBL" id="BAD36718.1"/>
    </source>
</evidence>
<evidence type="ECO:0000313" key="4">
    <source>
        <dbReference type="EMBL" id="BAD36722.1"/>
    </source>
</evidence>
<reference evidence="3" key="2">
    <citation type="submission" date="2004-07" db="EMBL/GenBank/DDBJ databases">
        <title>Oryza sativa nipponbare(GA3) genomic DNA, chromosome 2, BAC clone:OSJNBa0032L17.</title>
        <authorList>
            <person name="Sasaki T."/>
            <person name="Matsumoto T."/>
            <person name="Fujisawa M."/>
        </authorList>
    </citation>
    <scope>NUCLEOTIDE SEQUENCE</scope>
</reference>
<dbReference type="EMBL" id="AP007227">
    <property type="protein sequence ID" value="BAD36718.1"/>
    <property type="molecule type" value="Genomic_DNA"/>
</dbReference>
<evidence type="ECO:0008006" key="7">
    <source>
        <dbReference type="Google" id="ProtNLM"/>
    </source>
</evidence>
<evidence type="ECO:0000313" key="6">
    <source>
        <dbReference type="Proteomes" id="UP000000763"/>
    </source>
</evidence>
<evidence type="ECO:0000256" key="1">
    <source>
        <dbReference type="SAM" id="SignalP"/>
    </source>
</evidence>
<sequence length="81" mass="9686">MEYISCVFTIIWFSSFTQQCCYFYCCFPPWKKHGSSREVFICFSCDQLICRFGSKVCFRNQVMKKKTIWLGMSIGWFIQVS</sequence>
<accession>Q69IK2</accession>
<reference evidence="6" key="4">
    <citation type="journal article" date="2008" name="Nucleic Acids Res.">
        <title>The rice annotation project database (RAP-DB): 2008 update.</title>
        <authorList>
            <consortium name="The rice annotation project (RAP)"/>
        </authorList>
    </citation>
    <scope>GENOME REANNOTATION</scope>
    <source>
        <strain evidence="6">cv. Nipponbare</strain>
    </source>
</reference>
<dbReference type="AlphaFoldDB" id="Q69IK2"/>
<evidence type="ECO:0000313" key="2">
    <source>
        <dbReference type="EMBL" id="BAD36020.1"/>
    </source>
</evidence>
<evidence type="ECO:0000313" key="5">
    <source>
        <dbReference type="EMBL" id="BAD36728.1"/>
    </source>
</evidence>
<reference evidence="6" key="3">
    <citation type="journal article" date="2005" name="Nature">
        <title>The map-based sequence of the rice genome.</title>
        <authorList>
            <consortium name="International rice genome sequencing project (IRGSP)"/>
            <person name="Matsumoto T."/>
            <person name="Wu J."/>
            <person name="Kanamori H."/>
            <person name="Katayose Y."/>
            <person name="Fujisawa M."/>
            <person name="Namiki N."/>
            <person name="Mizuno H."/>
            <person name="Yamamoto K."/>
            <person name="Antonio B.A."/>
            <person name="Baba T."/>
            <person name="Sakata K."/>
            <person name="Nagamura Y."/>
            <person name="Aoki H."/>
            <person name="Arikawa K."/>
            <person name="Arita K."/>
            <person name="Bito T."/>
            <person name="Chiden Y."/>
            <person name="Fujitsuka N."/>
            <person name="Fukunaka R."/>
            <person name="Hamada M."/>
            <person name="Harada C."/>
            <person name="Hayashi A."/>
            <person name="Hijishita S."/>
            <person name="Honda M."/>
            <person name="Hosokawa S."/>
            <person name="Ichikawa Y."/>
            <person name="Idonuma A."/>
            <person name="Iijima M."/>
            <person name="Ikeda M."/>
            <person name="Ikeno M."/>
            <person name="Ito K."/>
            <person name="Ito S."/>
            <person name="Ito T."/>
            <person name="Ito Y."/>
            <person name="Ito Y."/>
            <person name="Iwabuchi A."/>
            <person name="Kamiya K."/>
            <person name="Karasawa W."/>
            <person name="Kurita K."/>
            <person name="Katagiri S."/>
            <person name="Kikuta A."/>
            <person name="Kobayashi H."/>
            <person name="Kobayashi N."/>
            <person name="Machita K."/>
            <person name="Maehara T."/>
            <person name="Masukawa M."/>
            <person name="Mizubayashi T."/>
            <person name="Mukai Y."/>
            <person name="Nagasaki H."/>
            <person name="Nagata Y."/>
            <person name="Naito S."/>
            <person name="Nakashima M."/>
            <person name="Nakama Y."/>
            <person name="Nakamichi Y."/>
            <person name="Nakamura M."/>
            <person name="Meguro A."/>
            <person name="Negishi M."/>
            <person name="Ohta I."/>
            <person name="Ohta T."/>
            <person name="Okamoto M."/>
            <person name="Ono N."/>
            <person name="Saji S."/>
            <person name="Sakaguchi M."/>
            <person name="Sakai K."/>
            <person name="Shibata M."/>
            <person name="Shimokawa T."/>
            <person name="Song J."/>
            <person name="Takazaki Y."/>
            <person name="Terasawa K."/>
            <person name="Tsugane M."/>
            <person name="Tsuji K."/>
            <person name="Ueda S."/>
            <person name="Waki K."/>
            <person name="Yamagata H."/>
            <person name="Yamamoto M."/>
            <person name="Yamamoto S."/>
            <person name="Yamane H."/>
            <person name="Yoshiki S."/>
            <person name="Yoshihara R."/>
            <person name="Yukawa K."/>
            <person name="Zhong H."/>
            <person name="Yano M."/>
            <person name="Yuan Q."/>
            <person name="Ouyang S."/>
            <person name="Liu J."/>
            <person name="Jones K.M."/>
            <person name="Gansberger K."/>
            <person name="Moffat K."/>
            <person name="Hill J."/>
            <person name="Bera J."/>
            <person name="Fadrosh D."/>
            <person name="Jin S."/>
            <person name="Johri S."/>
            <person name="Kim M."/>
            <person name="Overton L."/>
            <person name="Reardon M."/>
            <person name="Tsitrin T."/>
            <person name="Vuong H."/>
            <person name="Weaver B."/>
            <person name="Ciecko A."/>
            <person name="Tallon L."/>
            <person name="Jackson J."/>
            <person name="Pai G."/>
            <person name="Aken S.V."/>
            <person name="Utterback T."/>
            <person name="Reidmuller S."/>
            <person name="Feldblyum T."/>
            <person name="Hsiao J."/>
            <person name="Zismann V."/>
            <person name="Iobst S."/>
            <person name="de Vazeille A.R."/>
            <person name="Buell C.R."/>
            <person name="Ying K."/>
            <person name="Li Y."/>
            <person name="Lu T."/>
            <person name="Huang Y."/>
            <person name="Zhao Q."/>
            <person name="Feng Q."/>
            <person name="Zhang L."/>
            <person name="Zhu J."/>
            <person name="Weng Q."/>
            <person name="Mu J."/>
            <person name="Lu Y."/>
            <person name="Fan D."/>
            <person name="Liu Y."/>
            <person name="Guan J."/>
            <person name="Zhang Y."/>
            <person name="Yu S."/>
            <person name="Liu X."/>
            <person name="Zhang Y."/>
            <person name="Hong G."/>
            <person name="Han B."/>
            <person name="Choisne N."/>
            <person name="Demange N."/>
            <person name="Orjeda G."/>
            <person name="Samain S."/>
            <person name="Cattolico L."/>
            <person name="Pelletier E."/>
            <person name="Couloux A."/>
            <person name="Segurens B."/>
            <person name="Wincker P."/>
            <person name="D'Hont A."/>
            <person name="Scarpelli C."/>
            <person name="Weissenbach J."/>
            <person name="Salanoubat M."/>
            <person name="Quetier F."/>
            <person name="Yu Y."/>
            <person name="Kim H.R."/>
            <person name="Rambo T."/>
            <person name="Currie J."/>
            <person name="Collura K."/>
            <person name="Luo M."/>
            <person name="Yang T."/>
            <person name="Ammiraju J.S.S."/>
            <person name="Engler F."/>
            <person name="Soderlund C."/>
            <person name="Wing R.A."/>
            <person name="Palmer L.E."/>
            <person name="de la Bastide M."/>
            <person name="Spiegel L."/>
            <person name="Nascimento L."/>
            <person name="Zutavern T."/>
            <person name="O'Shaughnessy A."/>
            <person name="Dike S."/>
            <person name="Dedhia N."/>
            <person name="Preston R."/>
            <person name="Balija V."/>
            <person name="McCombie W.R."/>
            <person name="Chow T."/>
            <person name="Chen H."/>
            <person name="Chung M."/>
            <person name="Chen C."/>
            <person name="Shaw J."/>
            <person name="Wu H."/>
            <person name="Hsiao K."/>
            <person name="Chao Y."/>
            <person name="Chu M."/>
            <person name="Cheng C."/>
            <person name="Hour A."/>
            <person name="Lee P."/>
            <person name="Lin S."/>
            <person name="Lin Y."/>
            <person name="Liou J."/>
            <person name="Liu S."/>
            <person name="Hsing Y."/>
            <person name="Raghuvanshi S."/>
            <person name="Mohanty A."/>
            <person name="Bharti A.K."/>
            <person name="Gaur A."/>
            <person name="Gupta V."/>
            <person name="Kumar D."/>
            <person name="Ravi V."/>
            <person name="Vij S."/>
            <person name="Kapur A."/>
            <person name="Khurana P."/>
            <person name="Khurana P."/>
            <person name="Khurana J.P."/>
            <person name="Tyagi A.K."/>
            <person name="Gaikwad K."/>
            <person name="Singh A."/>
            <person name="Dalal V."/>
            <person name="Srivastava S."/>
            <person name="Dixit A."/>
            <person name="Pal A.K."/>
            <person name="Ghazi I.A."/>
            <person name="Yadav M."/>
            <person name="Pandit A."/>
            <person name="Bhargava A."/>
            <person name="Sureshbabu K."/>
            <person name="Batra K."/>
            <person name="Sharma T.R."/>
            <person name="Mohapatra T."/>
            <person name="Singh N.K."/>
            <person name="Messing J."/>
            <person name="Nelson A.B."/>
            <person name="Fuks G."/>
            <person name="Kavchok S."/>
            <person name="Keizer G."/>
            <person name="Linton E."/>
            <person name="Llaca V."/>
            <person name="Song R."/>
            <person name="Tanyolac B."/>
            <person name="Young S."/>
            <person name="Ho-Il K."/>
            <person name="Hahn J.H."/>
            <person name="Sangsakoo G."/>
            <person name="Vanavichit A."/>
            <person name="de Mattos Luiz.A.T."/>
            <person name="Zimmer P.D."/>
            <person name="Malone G."/>
            <person name="Dellagostin O."/>
            <person name="de Oliveira A.C."/>
            <person name="Bevan M."/>
            <person name="Bancroft I."/>
            <person name="Minx P."/>
            <person name="Cordum H."/>
            <person name="Wilson R."/>
            <person name="Cheng Z."/>
            <person name="Jin W."/>
            <person name="Jiang J."/>
            <person name="Leong S.A."/>
            <person name="Iwama H."/>
            <person name="Gojobori T."/>
            <person name="Itoh T."/>
            <person name="Niimura Y."/>
            <person name="Fujii Y."/>
            <person name="Habara T."/>
            <person name="Sakai H."/>
            <person name="Sato Y."/>
            <person name="Wilson G."/>
            <person name="Kumar K."/>
            <person name="McCouch S."/>
            <person name="Juretic N."/>
            <person name="Hoen D."/>
            <person name="Wright S."/>
            <person name="Bruskiewich R."/>
            <person name="Bureau T."/>
            <person name="Miyao A."/>
            <person name="Hirochika H."/>
            <person name="Nishikawa T."/>
            <person name="Kadowaki K."/>
            <person name="Sugiura M."/>
            <person name="Burr B."/>
            <person name="Sasaki T."/>
        </authorList>
    </citation>
    <scope>NUCLEOTIDE SEQUENCE [LARGE SCALE GENOMIC DNA]</scope>
    <source>
        <strain evidence="6">cv. Nipponbare</strain>
    </source>
</reference>
<proteinExistence type="predicted"/>
<dbReference type="EMBL" id="AP005056">
    <property type="protein sequence ID" value="BAD36020.1"/>
    <property type="molecule type" value="Genomic_DNA"/>
</dbReference>
<reference evidence="2" key="1">
    <citation type="submission" date="2002-04" db="EMBL/GenBank/DDBJ databases">
        <title>Oryza sativa nipponbare(GA3) genomic DNA, chromosome 2, PAC clone:P0689B12.</title>
        <authorList>
            <person name="Sasaki T."/>
            <person name="Matsumoto T."/>
            <person name="Yamamoto K."/>
        </authorList>
    </citation>
    <scope>NUCLEOTIDE SEQUENCE</scope>
</reference>